<dbReference type="CDD" id="cd08884">
    <property type="entry name" value="RHO_alpha_C_GbcA-like"/>
    <property type="match status" value="1"/>
</dbReference>
<evidence type="ECO:0000256" key="4">
    <source>
        <dbReference type="ARBA" id="ARBA00022723"/>
    </source>
</evidence>
<dbReference type="PANTHER" id="PTHR43756:SF5">
    <property type="entry name" value="CHOLINE MONOOXYGENASE, CHLOROPLASTIC"/>
    <property type="match status" value="1"/>
</dbReference>
<dbReference type="GO" id="GO:0051537">
    <property type="term" value="F:2 iron, 2 sulfur cluster binding"/>
    <property type="evidence" value="ECO:0007669"/>
    <property type="project" value="UniProtKB-KW"/>
</dbReference>
<accession>A0A242MJ15</accession>
<reference evidence="9 10" key="1">
    <citation type="submission" date="2017-03" db="EMBL/GenBank/DDBJ databases">
        <title>Genome analysis of strain PAMC 26577.</title>
        <authorList>
            <person name="Oh H.-M."/>
            <person name="Yang J.-A."/>
        </authorList>
    </citation>
    <scope>NUCLEOTIDE SEQUENCE [LARGE SCALE GENOMIC DNA]</scope>
    <source>
        <strain evidence="9 10">PAMC 26577</strain>
    </source>
</reference>
<dbReference type="SUPFAM" id="SSF55961">
    <property type="entry name" value="Bet v1-like"/>
    <property type="match status" value="1"/>
</dbReference>
<keyword evidence="9" id="KW-0808">Transferase</keyword>
<dbReference type="SUPFAM" id="SSF50022">
    <property type="entry name" value="ISP domain"/>
    <property type="match status" value="1"/>
</dbReference>
<dbReference type="GO" id="GO:0016491">
    <property type="term" value="F:oxidoreductase activity"/>
    <property type="evidence" value="ECO:0007669"/>
    <property type="project" value="UniProtKB-KW"/>
</dbReference>
<dbReference type="GO" id="GO:0005506">
    <property type="term" value="F:iron ion binding"/>
    <property type="evidence" value="ECO:0007669"/>
    <property type="project" value="InterPro"/>
</dbReference>
<dbReference type="PANTHER" id="PTHR43756">
    <property type="entry name" value="CHOLINE MONOOXYGENASE, CHLOROPLASTIC"/>
    <property type="match status" value="1"/>
</dbReference>
<dbReference type="InterPro" id="IPR001663">
    <property type="entry name" value="Rng_hydr_dOase-A"/>
</dbReference>
<dbReference type="InterPro" id="IPR015879">
    <property type="entry name" value="Ring_hydroxy_dOase_asu_C_dom"/>
</dbReference>
<dbReference type="Gene3D" id="2.102.10.10">
    <property type="entry name" value="Rieske [2Fe-2S] iron-sulphur domain"/>
    <property type="match status" value="1"/>
</dbReference>
<proteinExistence type="inferred from homology"/>
<evidence type="ECO:0000259" key="8">
    <source>
        <dbReference type="PROSITE" id="PS51296"/>
    </source>
</evidence>
<evidence type="ECO:0000313" key="9">
    <source>
        <dbReference type="EMBL" id="OTP71172.1"/>
    </source>
</evidence>
<keyword evidence="4" id="KW-0479">Metal-binding</keyword>
<protein>
    <submittedName>
        <fullName evidence="9">GbcA Glycine betaine demethylase subunit A</fullName>
    </submittedName>
</protein>
<keyword evidence="7" id="KW-0411">Iron-sulfur</keyword>
<evidence type="ECO:0000256" key="6">
    <source>
        <dbReference type="ARBA" id="ARBA00023004"/>
    </source>
</evidence>
<sequence>MVDAVQLQALLDERREGFSLARPFYIDPAFHDLDIDAVFSNEWLYACNVAEIRAPGDYLTMEIGETSIVVMRAQDGEVKAFFNTCRHRGSRICSESQGHVHRLVCPYHQWVYDLDGALLHARQMPAGFDREAYGLAPVNVEVICGMVYVCIADTPPDITRFRRSVAPYIAPHAPERTKVAHVETLIEDANWKLVIENNRECYHCSGNHPELLATLVEFALPDDPAGSAYFRGLMESQARHWDAQDLVHLPADGGNEFRCIRLPFHRGAVSFTPDGSPACLKLLGNLTDPDLGSVRMFRVPNNWNHFLADHIIHFRILPLSANRTALRTTWLVHEDAVEGVDYDIEKLTSVWRATNAQDARLAANNHLGVASKAYVPGPYAPSEFMLRNFTNWYAGKLAAYLEKTEPGRRTFTLHAHG</sequence>
<keyword evidence="5" id="KW-0560">Oxidoreductase</keyword>
<keyword evidence="9" id="KW-0489">Methyltransferase</keyword>
<dbReference type="EMBL" id="NBTZ01000102">
    <property type="protein sequence ID" value="OTP71172.1"/>
    <property type="molecule type" value="Genomic_DNA"/>
</dbReference>
<dbReference type="Gene3D" id="3.90.380.10">
    <property type="entry name" value="Naphthalene 1,2-dioxygenase Alpha Subunit, Chain A, domain 1"/>
    <property type="match status" value="1"/>
</dbReference>
<evidence type="ECO:0000256" key="7">
    <source>
        <dbReference type="ARBA" id="ARBA00023014"/>
    </source>
</evidence>
<evidence type="ECO:0000313" key="10">
    <source>
        <dbReference type="Proteomes" id="UP000195221"/>
    </source>
</evidence>
<dbReference type="InterPro" id="IPR017941">
    <property type="entry name" value="Rieske_2Fe-2S"/>
</dbReference>
<organism evidence="9 10">
    <name type="scientific">Caballeronia sordidicola</name>
    <name type="common">Burkholderia sordidicola</name>
    <dbReference type="NCBI Taxonomy" id="196367"/>
    <lineage>
        <taxon>Bacteria</taxon>
        <taxon>Pseudomonadati</taxon>
        <taxon>Pseudomonadota</taxon>
        <taxon>Betaproteobacteria</taxon>
        <taxon>Burkholderiales</taxon>
        <taxon>Burkholderiaceae</taxon>
        <taxon>Caballeronia</taxon>
    </lineage>
</organism>
<keyword evidence="3" id="KW-0001">2Fe-2S</keyword>
<dbReference type="AlphaFoldDB" id="A0A242MJ15"/>
<dbReference type="Pfam" id="PF00355">
    <property type="entry name" value="Rieske"/>
    <property type="match status" value="1"/>
</dbReference>
<gene>
    <name evidence="9" type="ORF">PAMC26577_24885</name>
</gene>
<evidence type="ECO:0000256" key="3">
    <source>
        <dbReference type="ARBA" id="ARBA00022714"/>
    </source>
</evidence>
<dbReference type="GO" id="GO:0032259">
    <property type="term" value="P:methylation"/>
    <property type="evidence" value="ECO:0007669"/>
    <property type="project" value="UniProtKB-KW"/>
</dbReference>
<evidence type="ECO:0000256" key="2">
    <source>
        <dbReference type="ARBA" id="ARBA00008751"/>
    </source>
</evidence>
<evidence type="ECO:0000256" key="1">
    <source>
        <dbReference type="ARBA" id="ARBA00001962"/>
    </source>
</evidence>
<dbReference type="Proteomes" id="UP000195221">
    <property type="component" value="Unassembled WGS sequence"/>
</dbReference>
<feature type="domain" description="Rieske" evidence="8">
    <location>
        <begin position="44"/>
        <end position="149"/>
    </location>
</feature>
<comment type="similarity">
    <text evidence="2">Belongs to the bacterial ring-hydroxylating dioxygenase alpha subunit family.</text>
</comment>
<dbReference type="PRINTS" id="PR00090">
    <property type="entry name" value="RNGDIOXGNASE"/>
</dbReference>
<dbReference type="Pfam" id="PF00848">
    <property type="entry name" value="Ring_hydroxyl_A"/>
    <property type="match status" value="1"/>
</dbReference>
<dbReference type="CDD" id="cd03469">
    <property type="entry name" value="Rieske_RO_Alpha_N"/>
    <property type="match status" value="1"/>
</dbReference>
<evidence type="ECO:0000256" key="5">
    <source>
        <dbReference type="ARBA" id="ARBA00023002"/>
    </source>
</evidence>
<dbReference type="InterPro" id="IPR036922">
    <property type="entry name" value="Rieske_2Fe-2S_sf"/>
</dbReference>
<keyword evidence="6" id="KW-0408">Iron</keyword>
<dbReference type="GO" id="GO:0008168">
    <property type="term" value="F:methyltransferase activity"/>
    <property type="evidence" value="ECO:0007669"/>
    <property type="project" value="UniProtKB-KW"/>
</dbReference>
<name>A0A242MJ15_CABSO</name>
<comment type="caution">
    <text evidence="9">The sequence shown here is derived from an EMBL/GenBank/DDBJ whole genome shotgun (WGS) entry which is preliminary data.</text>
</comment>
<dbReference type="PROSITE" id="PS51296">
    <property type="entry name" value="RIESKE"/>
    <property type="match status" value="1"/>
</dbReference>
<comment type="cofactor">
    <cofactor evidence="1">
        <name>Fe cation</name>
        <dbReference type="ChEBI" id="CHEBI:24875"/>
    </cofactor>
</comment>